<dbReference type="AlphaFoldDB" id="A0A7C4TBD9"/>
<organism evidence="1">
    <name type="scientific">candidate division WOR-3 bacterium</name>
    <dbReference type="NCBI Taxonomy" id="2052148"/>
    <lineage>
        <taxon>Bacteria</taxon>
        <taxon>Bacteria division WOR-3</taxon>
    </lineage>
</organism>
<accession>A0A7C4TBD9</accession>
<reference evidence="1" key="1">
    <citation type="journal article" date="2020" name="mSystems">
        <title>Genome- and Community-Level Interaction Insights into Carbon Utilization and Element Cycling Functions of Hydrothermarchaeota in Hydrothermal Sediment.</title>
        <authorList>
            <person name="Zhou Z."/>
            <person name="Liu Y."/>
            <person name="Xu W."/>
            <person name="Pan J."/>
            <person name="Luo Z.H."/>
            <person name="Li M."/>
        </authorList>
    </citation>
    <scope>NUCLEOTIDE SEQUENCE [LARGE SCALE GENOMIC DNA]</scope>
    <source>
        <strain evidence="1">SpSt-774</strain>
    </source>
</reference>
<gene>
    <name evidence="1" type="ORF">ENV60_04460</name>
</gene>
<dbReference type="InterPro" id="IPR008257">
    <property type="entry name" value="Pept_M19"/>
</dbReference>
<proteinExistence type="predicted"/>
<evidence type="ECO:0000313" key="1">
    <source>
        <dbReference type="EMBL" id="HGV97527.1"/>
    </source>
</evidence>
<dbReference type="Gene3D" id="3.20.20.140">
    <property type="entry name" value="Metal-dependent hydrolases"/>
    <property type="match status" value="1"/>
</dbReference>
<evidence type="ECO:0008006" key="2">
    <source>
        <dbReference type="Google" id="ProtNLM"/>
    </source>
</evidence>
<dbReference type="PANTHER" id="PTHR10443">
    <property type="entry name" value="MICROSOMAL DIPEPTIDASE"/>
    <property type="match status" value="1"/>
</dbReference>
<comment type="caution">
    <text evidence="1">The sequence shown here is derived from an EMBL/GenBank/DDBJ whole genome shotgun (WGS) entry which is preliminary data.</text>
</comment>
<dbReference type="GO" id="GO:0006508">
    <property type="term" value="P:proteolysis"/>
    <property type="evidence" value="ECO:0007669"/>
    <property type="project" value="InterPro"/>
</dbReference>
<dbReference type="PANTHER" id="PTHR10443:SF12">
    <property type="entry name" value="DIPEPTIDASE"/>
    <property type="match status" value="1"/>
</dbReference>
<dbReference type="PROSITE" id="PS51365">
    <property type="entry name" value="RENAL_DIPEPTIDASE_2"/>
    <property type="match status" value="1"/>
</dbReference>
<protein>
    <recommendedName>
        <fullName evidence="2">Membrane dipeptidase</fullName>
    </recommendedName>
</protein>
<name>A0A7C4TBD9_UNCW3</name>
<dbReference type="EMBL" id="DTGZ01000082">
    <property type="protein sequence ID" value="HGV97527.1"/>
    <property type="molecule type" value="Genomic_DNA"/>
</dbReference>
<dbReference type="SUPFAM" id="SSF51556">
    <property type="entry name" value="Metallo-dependent hydrolases"/>
    <property type="match status" value="1"/>
</dbReference>
<dbReference type="GO" id="GO:0070573">
    <property type="term" value="F:metallodipeptidase activity"/>
    <property type="evidence" value="ECO:0007669"/>
    <property type="project" value="InterPro"/>
</dbReference>
<dbReference type="InterPro" id="IPR032466">
    <property type="entry name" value="Metal_Hydrolase"/>
</dbReference>
<dbReference type="Pfam" id="PF01244">
    <property type="entry name" value="Peptidase_M19"/>
    <property type="match status" value="1"/>
</dbReference>
<sequence>MIPVFDLHCDTPLNIKRKRFNHIKPNHLRPSIFSGIIFAHFIHPKEKEPFDAGVKFVLNTIHYLNDKQKVNIVYNFKKIHPEKTNVILGVEGGHIFDRNSIQFETLYELGVRVFTLTWNNSNQFAHSAFDNDKKGLTRKGREFIKFLKDYDILIDLSHASTRTVLEICEITENMVFASHSCIRRLNPYVRNIDDQAIRAIVLRRGIVGINFSKKHLGEYSAIDHINYLYENYGIDSVGIGSDFDGITDPALNCPEGYKKIEMELKRNGFSDSKVEKIFYKNFLKILKRIYGVTSV</sequence>